<proteinExistence type="predicted"/>
<dbReference type="HOGENOM" id="CLU_1914771_0_0_14"/>
<protein>
    <submittedName>
        <fullName evidence="2">Uncharacterized protein</fullName>
    </submittedName>
</protein>
<evidence type="ECO:0000256" key="1">
    <source>
        <dbReference type="SAM" id="Coils"/>
    </source>
</evidence>
<dbReference type="RefSeq" id="WP_013610023.1">
    <property type="nucleotide sequence ID" value="NC_015155.1"/>
</dbReference>
<keyword evidence="1" id="KW-0175">Coiled coil</keyword>
<dbReference type="STRING" id="768700.MSU_0649"/>
<accession>F0QRR0</accession>
<name>F0QRR0_MYCSL</name>
<feature type="coiled-coil region" evidence="1">
    <location>
        <begin position="44"/>
        <end position="92"/>
    </location>
</feature>
<dbReference type="KEGG" id="mss:MSU_0649"/>
<dbReference type="AlphaFoldDB" id="F0QRR0"/>
<dbReference type="Proteomes" id="UP000007484">
    <property type="component" value="Chromosome"/>
</dbReference>
<reference evidence="2 3" key="1">
    <citation type="journal article" date="2011" name="J. Bacteriol.">
        <title>Complete genome sequences of two hemotropic Mycoplasmas, Mycoplasma haemofelis strain Ohio2 and Mycoplasma suis strain Illinois.</title>
        <authorList>
            <person name="Messick J.B."/>
            <person name="Santos A.P."/>
            <person name="Guimaraes A.M."/>
        </authorList>
    </citation>
    <scope>NUCLEOTIDE SEQUENCE [LARGE SCALE GENOMIC DNA]</scope>
    <source>
        <strain evidence="2 3">Illinois</strain>
    </source>
</reference>
<evidence type="ECO:0000313" key="3">
    <source>
        <dbReference type="Proteomes" id="UP000007484"/>
    </source>
</evidence>
<keyword evidence="3" id="KW-1185">Reference proteome</keyword>
<evidence type="ECO:0000313" key="2">
    <source>
        <dbReference type="EMBL" id="ADX98180.1"/>
    </source>
</evidence>
<dbReference type="EMBL" id="CP002525">
    <property type="protein sequence ID" value="ADX98180.1"/>
    <property type="molecule type" value="Genomic_DNA"/>
</dbReference>
<organism evidence="2 3">
    <name type="scientific">Mycoplasma suis (strain Illinois)</name>
    <dbReference type="NCBI Taxonomy" id="768700"/>
    <lineage>
        <taxon>Bacteria</taxon>
        <taxon>Bacillati</taxon>
        <taxon>Mycoplasmatota</taxon>
        <taxon>Mollicutes</taxon>
        <taxon>Mycoplasmataceae</taxon>
        <taxon>Mycoplasma</taxon>
    </lineage>
</organism>
<gene>
    <name evidence="2" type="ordered locus">MSU_0649</name>
</gene>
<sequence length="139" mass="16364">MKKKFEEVQLFLASMSLQQSQLTTGFLLNRAKFTSAIYNLQANMAFLNLLISGLNEKRKEKQEEINKQINELNKYRKELKEINDEWEDLKDLIPVFKNYSGSLKNAICQNSQLKNFSIAEKYFKIDCEKEEENSPNKKE</sequence>